<reference evidence="3 5" key="1">
    <citation type="journal article" date="2016" name="Genome Announc.">
        <title>Complete Genome Sequence of the Amino Acid-Fermenting Clostridium propionicum X2 (DSM 1682).</title>
        <authorList>
            <person name="Poehlein A."/>
            <person name="Schlien K."/>
            <person name="Chowdhury N.P."/>
            <person name="Gottschalk G."/>
            <person name="Buckel W."/>
            <person name="Daniel R."/>
        </authorList>
    </citation>
    <scope>NUCLEOTIDE SEQUENCE [LARGE SCALE GENOMIC DNA]</scope>
    <source>
        <strain evidence="3 5">X2</strain>
    </source>
</reference>
<evidence type="ECO:0000259" key="2">
    <source>
        <dbReference type="Pfam" id="PF07833"/>
    </source>
</evidence>
<organism evidence="4 6">
    <name type="scientific">Anaerotignum propionicum DSM 1682</name>
    <dbReference type="NCBI Taxonomy" id="991789"/>
    <lineage>
        <taxon>Bacteria</taxon>
        <taxon>Bacillati</taxon>
        <taxon>Bacillota</taxon>
        <taxon>Clostridia</taxon>
        <taxon>Lachnospirales</taxon>
        <taxon>Anaerotignaceae</taxon>
        <taxon>Anaerotignum</taxon>
    </lineage>
</organism>
<evidence type="ECO:0000313" key="4">
    <source>
        <dbReference type="EMBL" id="SHE28760.1"/>
    </source>
</evidence>
<feature type="chain" id="PRO_5044548052" evidence="1">
    <location>
        <begin position="30"/>
        <end position="331"/>
    </location>
</feature>
<dbReference type="Proteomes" id="UP000184204">
    <property type="component" value="Unassembled WGS sequence"/>
</dbReference>
<sequence>MKNHKNIKISLMCILVSVTMLGNVVPAMAESGVPCIDAEYKDINVIYGGCSVDLRGARPAVIDGTVYLPLRAISNTMGIEVTWDKKTNYVYLGDVPVYVKIEDDTKENSVEYSDDGLFLEPSNTIAFIYDNILSTKNMVVRKPNIDYITFQYFNTPKEHENFMNIVKVMEKQDETKRMDSIYKLAGLYKDMVKKVPNDKANLLIGVNQFVYYMSEIIYQISLLSNENQYKIAVKISEVIHQAGIHALAVENHQINGQVIYFARFYNLRYLDKTERFLKMSVFHHLFNGQQQKYRGKTLDEYIAICKQEQAEGDARVKAGHQKWLEEQKQKK</sequence>
<dbReference type="Pfam" id="PF07833">
    <property type="entry name" value="Cu_amine_oxidN1"/>
    <property type="match status" value="1"/>
</dbReference>
<name>A0A120MK04_ANAPI</name>
<dbReference type="Proteomes" id="UP000068026">
    <property type="component" value="Chromosome"/>
</dbReference>
<gene>
    <name evidence="3" type="ORF">CPRO_01490</name>
    <name evidence="4" type="ORF">SAMN02745151_00204</name>
</gene>
<dbReference type="InterPro" id="IPR012854">
    <property type="entry name" value="Cu_amine_oxidase-like_N"/>
</dbReference>
<evidence type="ECO:0000313" key="3">
    <source>
        <dbReference type="EMBL" id="AMJ39773.1"/>
    </source>
</evidence>
<reference evidence="4" key="3">
    <citation type="submission" date="2016-11" db="EMBL/GenBank/DDBJ databases">
        <authorList>
            <person name="Varghese N."/>
            <person name="Submissions S."/>
        </authorList>
    </citation>
    <scope>NUCLEOTIDE SEQUENCE</scope>
    <source>
        <strain evidence="4">DSM 1682</strain>
    </source>
</reference>
<evidence type="ECO:0000256" key="1">
    <source>
        <dbReference type="SAM" id="SignalP"/>
    </source>
</evidence>
<proteinExistence type="predicted"/>
<dbReference type="SUPFAM" id="SSF55383">
    <property type="entry name" value="Copper amine oxidase, domain N"/>
    <property type="match status" value="1"/>
</dbReference>
<dbReference type="OrthoDB" id="337615at2"/>
<dbReference type="EMBL" id="FQUA01000001">
    <property type="protein sequence ID" value="SHE28760.1"/>
    <property type="molecule type" value="Genomic_DNA"/>
</dbReference>
<dbReference type="EMBL" id="CP014223">
    <property type="protein sequence ID" value="AMJ39773.1"/>
    <property type="molecule type" value="Genomic_DNA"/>
</dbReference>
<reference evidence="6" key="4">
    <citation type="submission" date="2016-11" db="EMBL/GenBank/DDBJ databases">
        <authorList>
            <person name="Jaros S."/>
            <person name="Januszkiewicz K."/>
            <person name="Wedrychowicz H."/>
        </authorList>
    </citation>
    <scope>NUCLEOTIDE SEQUENCE [LARGE SCALE GENOMIC DNA]</scope>
    <source>
        <strain evidence="6">DSM 1682</strain>
    </source>
</reference>
<dbReference type="InterPro" id="IPR036582">
    <property type="entry name" value="Mao_N_sf"/>
</dbReference>
<dbReference type="KEGG" id="cpro:CPRO_01490"/>
<keyword evidence="1" id="KW-0732">Signal</keyword>
<accession>A0A120MK04</accession>
<evidence type="ECO:0000313" key="6">
    <source>
        <dbReference type="Proteomes" id="UP000184204"/>
    </source>
</evidence>
<reference evidence="5" key="2">
    <citation type="submission" date="2016-01" db="EMBL/GenBank/DDBJ databases">
        <authorList>
            <person name="Poehlein A."/>
            <person name="Schlien K."/>
            <person name="Gottschalk G."/>
            <person name="Buckel W."/>
            <person name="Daniel R."/>
        </authorList>
    </citation>
    <scope>NUCLEOTIDE SEQUENCE [LARGE SCALE GENOMIC DNA]</scope>
    <source>
        <strain evidence="5">X2</strain>
    </source>
</reference>
<feature type="signal peptide" evidence="1">
    <location>
        <begin position="1"/>
        <end position="29"/>
    </location>
</feature>
<dbReference type="AlphaFoldDB" id="A0A120MK04"/>
<feature type="domain" description="Copper amine oxidase-like N-terminal" evidence="2">
    <location>
        <begin position="57"/>
        <end position="107"/>
    </location>
</feature>
<dbReference type="RefSeq" id="WP_066046741.1">
    <property type="nucleotide sequence ID" value="NZ_CP014223.1"/>
</dbReference>
<keyword evidence="5" id="KW-1185">Reference proteome</keyword>
<protein>
    <submittedName>
        <fullName evidence="4">Copper amine oxidase N-terminal domain-containing protein</fullName>
    </submittedName>
</protein>
<evidence type="ECO:0000313" key="5">
    <source>
        <dbReference type="Proteomes" id="UP000068026"/>
    </source>
</evidence>